<dbReference type="RefSeq" id="WP_191796135.1">
    <property type="nucleotide sequence ID" value="NZ_JACSQQ010000014.1"/>
</dbReference>
<gene>
    <name evidence="2" type="ORF">H9652_10210</name>
</gene>
<comment type="caution">
    <text evidence="2">The sequence shown here is derived from an EMBL/GenBank/DDBJ whole genome shotgun (WGS) entry which is preliminary data.</text>
</comment>
<evidence type="ECO:0000256" key="1">
    <source>
        <dbReference type="SAM" id="Phobius"/>
    </source>
</evidence>
<dbReference type="Proteomes" id="UP000641803">
    <property type="component" value="Unassembled WGS sequence"/>
</dbReference>
<evidence type="ECO:0000313" key="3">
    <source>
        <dbReference type="Proteomes" id="UP000641803"/>
    </source>
</evidence>
<reference evidence="2 3" key="1">
    <citation type="submission" date="2020-08" db="EMBL/GenBank/DDBJ databases">
        <title>A Genomic Blueprint of the Chicken Gut Microbiome.</title>
        <authorList>
            <person name="Gilroy R."/>
            <person name="Ravi A."/>
            <person name="Getino M."/>
            <person name="Pursley I."/>
            <person name="Horton D.L."/>
            <person name="Alikhan N.-F."/>
            <person name="Baker D."/>
            <person name="Gharbi K."/>
            <person name="Hall N."/>
            <person name="Watson M."/>
            <person name="Adriaenssens E.M."/>
            <person name="Foster-Nyarko E."/>
            <person name="Jarju S."/>
            <person name="Secka A."/>
            <person name="Antonio M."/>
            <person name="Oren A."/>
            <person name="Chaudhuri R."/>
            <person name="La Ragione R.M."/>
            <person name="Hildebrand F."/>
            <person name="Pallen M.J."/>
        </authorList>
    </citation>
    <scope>NUCLEOTIDE SEQUENCE [LARGE SCALE GENOMIC DNA]</scope>
    <source>
        <strain evidence="2 3">Sa4CUA1</strain>
    </source>
</reference>
<accession>A0ABR8RSK2</accession>
<keyword evidence="3" id="KW-1185">Reference proteome</keyword>
<dbReference type="EMBL" id="JACSQQ010000014">
    <property type="protein sequence ID" value="MBD7950779.1"/>
    <property type="molecule type" value="Genomic_DNA"/>
</dbReference>
<name>A0ABR8RSK2_9CELL</name>
<evidence type="ECO:0000313" key="2">
    <source>
        <dbReference type="EMBL" id="MBD7950779.1"/>
    </source>
</evidence>
<keyword evidence="1" id="KW-0812">Transmembrane</keyword>
<protein>
    <submittedName>
        <fullName evidence="2">Uncharacterized protein</fullName>
    </submittedName>
</protein>
<proteinExistence type="predicted"/>
<sequence length="45" mass="5174">MDIKPWQVVNLVVVVAIVVFVVIVVRAFLGGLRGDEHRRHRAPRR</sequence>
<organism evidence="2 3">
    <name type="scientific">Oerskovia rustica</name>
    <dbReference type="NCBI Taxonomy" id="2762237"/>
    <lineage>
        <taxon>Bacteria</taxon>
        <taxon>Bacillati</taxon>
        <taxon>Actinomycetota</taxon>
        <taxon>Actinomycetes</taxon>
        <taxon>Micrococcales</taxon>
        <taxon>Cellulomonadaceae</taxon>
        <taxon>Oerskovia</taxon>
    </lineage>
</organism>
<feature type="transmembrane region" description="Helical" evidence="1">
    <location>
        <begin position="6"/>
        <end position="29"/>
    </location>
</feature>
<keyword evidence="1" id="KW-0472">Membrane</keyword>
<keyword evidence="1" id="KW-1133">Transmembrane helix</keyword>